<name>A0A560C353_AZOBR</name>
<dbReference type="PANTHER" id="PTHR43179:SF7">
    <property type="entry name" value="RHAMNOSYLTRANSFERASE WBBL"/>
    <property type="match status" value="1"/>
</dbReference>
<keyword evidence="4" id="KW-0808">Transferase</keyword>
<sequence length="1406" mass="150398">MTRRVGTPALCDGLTPLDTHCAVCGAAGPHAAIGRIGDARAPDWTTGVCRRCGRAFLAGRAGDGWAALAAHEAVAGLDDLPAPDDYDAWVRRYDRLGAPEMAWFARRSADPALPSLRVLTVGDSDPCPGAVDAELLILLHPQARLRPHAPYLFAEAARLHPEAVLFYGDEDRMAADGRRERPFFKPAFSRDLYAELDLLAGCCAVRTAALATLGGAGARALVERLAATAPRGGVVHIPHVLHHALSDAALSRRRRLPDAPIPLPVAADVGTVSVIIPTHNQGALLRACVDSLFRLNPQTAIELIIVDNSRSPDYRKAVEAAAPAGRTVILDWPEPFNFARMMNAAAARASGRTLCFLNDDTEGVAEGWLMAMARHALRPDVGAVGARLLYPDGSVQHGGVLLTGASGATHLHLRVPAGSDGHGGLAGLRQEVSAVTAACMVVERSRFLSAGGFDEEAFAINFNDVDLCLRLASRGLASLYLPEATLLHHESVSRRASGAGMADERGRRELNRLVAQWNLAGRPDRYHNPNLSIALLDGAFAFPPRVARPWLEHGDGRGPDVGSVRPRPADPAPPQSAEAGADRRLRRMEAARRSCDDGRGDEATRAALAVLADPGTPRPMAAAAAAVLALCAERSGARAVAELLMRNAVGLDPTRAEHLHNLGNLQARAGLLEEARRTYEGLLAMRPDFLESSRSLAAVCEALGQGSRAVALLSAACFHVPHRTDLWLALLDTAWRAGHLADVLTAVGQVEPVRGLAFAQAVFRTLSIPHRVSLVDREAAARNLDLAGHTGAPGPAEVARQRRAVLGDGVPERPTSTAWIAAADRRLQRRVAAASEAVDGASAVRFSVVLPVYKPVPGDLERAIDSVRRQSHPNWELCIADDASGDPDLTALLARRAAEDSRIRVAVRPERGHISAASNSALALATGDYVVLLDQDDELAPEALLLVADTVRREGRPDIVFSDEDRLTGAGQRFSPCFKKGWDPLLMLHQNAVSHLGVFRRDAVLAVGGFRVGYEGAQDHDLALRVMRRPTGGAPPRAVHIPALLYHWRVGENSTALSLDAKPYAMAAGCRAVQDHLDQRHPGCRVTALKSQGGYRVLWAEPASPPLVSIILTDTVDAAAGRAIREQIAFFGRWLRVEILLHRPDGTALRIGEDGREDPLGPAAAKMPPGTVARGGTPAGRAVLAAAAEGALLLFCHSVVRFDQLDWLDELVRFMVNTDVVAAGPKLVDGTGQLVSCGLLPDRRVLAWRVGHGASALSPGYFGRLAFNHHVVLLDELCLLVRRDAVVRSGWGDGAGTYRNSLDLLDLLMRLREDGGTCAVVPSALALLDAPGKFNVAVLAHADPQDTGRFLHRWGERLDPESVHNKNLSLGADCFRCRTDDDPGEAVMDRSPVVDGRCRDAVVTTR</sequence>
<reference evidence="4 5" key="1">
    <citation type="submission" date="2019-06" db="EMBL/GenBank/DDBJ databases">
        <title>Genomic Encyclopedia of Type Strains, Phase IV (KMG-V): Genome sequencing to study the core and pangenomes of soil and plant-associated prokaryotes.</title>
        <authorList>
            <person name="Whitman W."/>
        </authorList>
    </citation>
    <scope>NUCLEOTIDE SEQUENCE [LARGE SCALE GENOMIC DNA]</scope>
    <source>
        <strain evidence="4 5">BR 11650</strain>
    </source>
</reference>
<dbReference type="InterPro" id="IPR001173">
    <property type="entry name" value="Glyco_trans_2-like"/>
</dbReference>
<dbReference type="EMBL" id="VITH01000011">
    <property type="protein sequence ID" value="TWA79264.1"/>
    <property type="molecule type" value="Genomic_DNA"/>
</dbReference>
<feature type="domain" description="Glycosyltransferase 2-like" evidence="3">
    <location>
        <begin position="847"/>
        <end position="959"/>
    </location>
</feature>
<dbReference type="GO" id="GO:0016757">
    <property type="term" value="F:glycosyltransferase activity"/>
    <property type="evidence" value="ECO:0007669"/>
    <property type="project" value="UniProtKB-KW"/>
</dbReference>
<dbReference type="RefSeq" id="WP_145688749.1">
    <property type="nucleotide sequence ID" value="NZ_VITH01000011.1"/>
</dbReference>
<dbReference type="PROSITE" id="PS50005">
    <property type="entry name" value="TPR"/>
    <property type="match status" value="1"/>
</dbReference>
<dbReference type="Pfam" id="PF00535">
    <property type="entry name" value="Glycos_transf_2"/>
    <property type="match status" value="2"/>
</dbReference>
<evidence type="ECO:0000313" key="5">
    <source>
        <dbReference type="Proteomes" id="UP000318529"/>
    </source>
</evidence>
<dbReference type="PANTHER" id="PTHR43179">
    <property type="entry name" value="RHAMNOSYLTRANSFERASE WBBL"/>
    <property type="match status" value="1"/>
</dbReference>
<dbReference type="SUPFAM" id="SSF53448">
    <property type="entry name" value="Nucleotide-diphospho-sugar transferases"/>
    <property type="match status" value="3"/>
</dbReference>
<comment type="caution">
    <text evidence="4">The sequence shown here is derived from an EMBL/GenBank/DDBJ whole genome shotgun (WGS) entry which is preliminary data.</text>
</comment>
<dbReference type="InterPro" id="IPR011990">
    <property type="entry name" value="TPR-like_helical_dom_sf"/>
</dbReference>
<organism evidence="4 5">
    <name type="scientific">Azospirillum brasilense</name>
    <dbReference type="NCBI Taxonomy" id="192"/>
    <lineage>
        <taxon>Bacteria</taxon>
        <taxon>Pseudomonadati</taxon>
        <taxon>Pseudomonadota</taxon>
        <taxon>Alphaproteobacteria</taxon>
        <taxon>Rhodospirillales</taxon>
        <taxon>Azospirillaceae</taxon>
        <taxon>Azospirillum</taxon>
    </lineage>
</organism>
<dbReference type="InterPro" id="IPR019734">
    <property type="entry name" value="TPR_rpt"/>
</dbReference>
<accession>A0A560C353</accession>
<proteinExistence type="predicted"/>
<dbReference type="CDD" id="cd04184">
    <property type="entry name" value="GT2_RfbC_Mx_like"/>
    <property type="match status" value="1"/>
</dbReference>
<feature type="domain" description="Glycosyltransferase 2-like" evidence="3">
    <location>
        <begin position="273"/>
        <end position="432"/>
    </location>
</feature>
<dbReference type="InterPro" id="IPR029044">
    <property type="entry name" value="Nucleotide-diphossugar_trans"/>
</dbReference>
<gene>
    <name evidence="4" type="ORF">FBZ83_111121</name>
</gene>
<evidence type="ECO:0000259" key="3">
    <source>
        <dbReference type="Pfam" id="PF00535"/>
    </source>
</evidence>
<feature type="region of interest" description="Disordered" evidence="2">
    <location>
        <begin position="551"/>
        <end position="599"/>
    </location>
</feature>
<evidence type="ECO:0000256" key="1">
    <source>
        <dbReference type="PROSITE-ProRule" id="PRU00339"/>
    </source>
</evidence>
<dbReference type="SUPFAM" id="SSF48452">
    <property type="entry name" value="TPR-like"/>
    <property type="match status" value="1"/>
</dbReference>
<evidence type="ECO:0000256" key="2">
    <source>
        <dbReference type="SAM" id="MobiDB-lite"/>
    </source>
</evidence>
<feature type="repeat" description="TPR" evidence="1">
    <location>
        <begin position="656"/>
        <end position="689"/>
    </location>
</feature>
<protein>
    <submittedName>
        <fullName evidence="4">GT2 family glycosyltransferase</fullName>
    </submittedName>
</protein>
<dbReference type="Gene3D" id="3.90.550.10">
    <property type="entry name" value="Spore Coat Polysaccharide Biosynthesis Protein SpsA, Chain A"/>
    <property type="match status" value="3"/>
</dbReference>
<dbReference type="Proteomes" id="UP000318529">
    <property type="component" value="Unassembled WGS sequence"/>
</dbReference>
<dbReference type="Gene3D" id="1.25.40.10">
    <property type="entry name" value="Tetratricopeptide repeat domain"/>
    <property type="match status" value="1"/>
</dbReference>
<evidence type="ECO:0000313" key="4">
    <source>
        <dbReference type="EMBL" id="TWA79264.1"/>
    </source>
</evidence>
<keyword evidence="1" id="KW-0802">TPR repeat</keyword>
<feature type="compositionally biased region" description="Basic and acidic residues" evidence="2">
    <location>
        <begin position="580"/>
        <end position="599"/>
    </location>
</feature>